<keyword evidence="9" id="KW-0406">Ion transport</keyword>
<keyword evidence="12" id="KW-0170">Cobalt</keyword>
<keyword evidence="14" id="KW-0732">Signal</keyword>
<dbReference type="GO" id="GO:0046583">
    <property type="term" value="F:monoatomic cation efflux transmembrane transporter activity"/>
    <property type="evidence" value="ECO:0007669"/>
    <property type="project" value="TreeGrafter"/>
</dbReference>
<comment type="subcellular location">
    <subcellularLocation>
        <location evidence="2 13">Cell membrane</location>
        <topology evidence="2 13">Multi-pass membrane protein</topology>
    </subcellularLocation>
</comment>
<dbReference type="Pfam" id="PF03824">
    <property type="entry name" value="NicO"/>
    <property type="match status" value="1"/>
</dbReference>
<keyword evidence="11 13" id="KW-0472">Membrane</keyword>
<dbReference type="AlphaFoldDB" id="A0A839AEI2"/>
<dbReference type="GO" id="GO:0010045">
    <property type="term" value="P:response to nickel cation"/>
    <property type="evidence" value="ECO:0007669"/>
    <property type="project" value="TreeGrafter"/>
</dbReference>
<dbReference type="GO" id="GO:0015099">
    <property type="term" value="F:nickel cation transmembrane transporter activity"/>
    <property type="evidence" value="ECO:0007669"/>
    <property type="project" value="UniProtKB-UniRule"/>
</dbReference>
<evidence type="ECO:0000256" key="3">
    <source>
        <dbReference type="ARBA" id="ARBA00022426"/>
    </source>
</evidence>
<feature type="transmembrane region" description="Helical" evidence="13">
    <location>
        <begin position="267"/>
        <end position="294"/>
    </location>
</feature>
<keyword evidence="5" id="KW-1003">Cell membrane</keyword>
<comment type="function">
    <text evidence="1">Efflux system for nickel and cobalt.</text>
</comment>
<sequence>MLRKGCPLLLALVMLTMAGVFAAHAAQSPFGVGLQEPAASPGGLFSSFFAYVAQEQARFYRALQEALKAMKADGTAGLWLVALSFAYGIFHAAGPGHGKAVISSYVLANGETLKRGIALSFASALLQAVTAVALISVAAVLLNLTSIAITETTRWFEIGASGLVLLLGLSLVWSKILRPSFQQRPALVPVGGHDHHDGHGHHHHHHHHHVHGEACASCGHSHAPDPAMIAGPFTLAKGWSAIVAVGLRPCTGALVVLVFALAQGLLWAGIAATFAMALGTGITVSILAAMAVGAKGVALRLFGSEGRAAERIHRFAESLGAILVLLLGAILFTAAVGYGA</sequence>
<gene>
    <name evidence="15" type="ORF">H2509_09515</name>
</gene>
<evidence type="ECO:0000256" key="2">
    <source>
        <dbReference type="ARBA" id="ARBA00004651"/>
    </source>
</evidence>
<reference evidence="15 16" key="1">
    <citation type="submission" date="2020-07" db="EMBL/GenBank/DDBJ databases">
        <title>Stappia sp., F7233, whole genome shotgun sequencing project.</title>
        <authorList>
            <person name="Jiang S."/>
            <person name="Liu Z.W."/>
            <person name="Du Z.J."/>
        </authorList>
    </citation>
    <scope>NUCLEOTIDE SEQUENCE [LARGE SCALE GENOMIC DNA]</scope>
    <source>
        <strain evidence="15 16">F7233</strain>
    </source>
</reference>
<dbReference type="RefSeq" id="WP_182164677.1">
    <property type="nucleotide sequence ID" value="NZ_JACFXV010000048.1"/>
</dbReference>
<feature type="transmembrane region" description="Helical" evidence="13">
    <location>
        <begin position="154"/>
        <end position="174"/>
    </location>
</feature>
<dbReference type="InterPro" id="IPR051224">
    <property type="entry name" value="NiCoT_RcnA"/>
</dbReference>
<evidence type="ECO:0000313" key="15">
    <source>
        <dbReference type="EMBL" id="MBA5777364.1"/>
    </source>
</evidence>
<evidence type="ECO:0000256" key="13">
    <source>
        <dbReference type="RuleBase" id="RU362101"/>
    </source>
</evidence>
<organism evidence="15 16">
    <name type="scientific">Stappia albiluteola</name>
    <dbReference type="NCBI Taxonomy" id="2758565"/>
    <lineage>
        <taxon>Bacteria</taxon>
        <taxon>Pseudomonadati</taxon>
        <taxon>Pseudomonadota</taxon>
        <taxon>Alphaproteobacteria</taxon>
        <taxon>Hyphomicrobiales</taxon>
        <taxon>Stappiaceae</taxon>
        <taxon>Stappia</taxon>
    </lineage>
</organism>
<keyword evidence="4 13" id="KW-0813">Transport</keyword>
<evidence type="ECO:0000256" key="10">
    <source>
        <dbReference type="ARBA" id="ARBA00023112"/>
    </source>
</evidence>
<dbReference type="GO" id="GO:0005886">
    <property type="term" value="C:plasma membrane"/>
    <property type="evidence" value="ECO:0007669"/>
    <property type="project" value="UniProtKB-SubCell"/>
</dbReference>
<dbReference type="PANTHER" id="PTHR40659">
    <property type="entry name" value="NICKEL/COBALT EFFLUX SYSTEM RCNA"/>
    <property type="match status" value="1"/>
</dbReference>
<keyword evidence="10" id="KW-0921">Nickel transport</keyword>
<comment type="similarity">
    <text evidence="13">Belongs to the NiCoT transporter (TC 2.A.52) family.</text>
</comment>
<evidence type="ECO:0000256" key="11">
    <source>
        <dbReference type="ARBA" id="ARBA00023136"/>
    </source>
</evidence>
<comment type="caution">
    <text evidence="15">The sequence shown here is derived from an EMBL/GenBank/DDBJ whole genome shotgun (WGS) entry which is preliminary data.</text>
</comment>
<keyword evidence="6" id="KW-0533">Nickel</keyword>
<proteinExistence type="inferred from homology"/>
<feature type="transmembrane region" description="Helical" evidence="13">
    <location>
        <begin position="315"/>
        <end position="338"/>
    </location>
</feature>
<evidence type="ECO:0000313" key="16">
    <source>
        <dbReference type="Proteomes" id="UP000541109"/>
    </source>
</evidence>
<evidence type="ECO:0000256" key="8">
    <source>
        <dbReference type="ARBA" id="ARBA00022989"/>
    </source>
</evidence>
<dbReference type="Proteomes" id="UP000541109">
    <property type="component" value="Unassembled WGS sequence"/>
</dbReference>
<dbReference type="GO" id="GO:0006824">
    <property type="term" value="P:cobalt ion transport"/>
    <property type="evidence" value="ECO:0007669"/>
    <property type="project" value="UniProtKB-KW"/>
</dbReference>
<evidence type="ECO:0000256" key="4">
    <source>
        <dbReference type="ARBA" id="ARBA00022448"/>
    </source>
</evidence>
<evidence type="ECO:0000256" key="6">
    <source>
        <dbReference type="ARBA" id="ARBA00022596"/>
    </source>
</evidence>
<evidence type="ECO:0000256" key="9">
    <source>
        <dbReference type="ARBA" id="ARBA00023065"/>
    </source>
</evidence>
<dbReference type="EMBL" id="JACFXV010000048">
    <property type="protein sequence ID" value="MBA5777364.1"/>
    <property type="molecule type" value="Genomic_DNA"/>
</dbReference>
<feature type="signal peptide" evidence="14">
    <location>
        <begin position="1"/>
        <end position="25"/>
    </location>
</feature>
<accession>A0A839AEI2</accession>
<evidence type="ECO:0000256" key="7">
    <source>
        <dbReference type="ARBA" id="ARBA00022692"/>
    </source>
</evidence>
<keyword evidence="16" id="KW-1185">Reference proteome</keyword>
<evidence type="ECO:0000256" key="1">
    <source>
        <dbReference type="ARBA" id="ARBA00002510"/>
    </source>
</evidence>
<dbReference type="InterPro" id="IPR011541">
    <property type="entry name" value="Ni/Co_transpt_high_affinity"/>
</dbReference>
<protein>
    <recommendedName>
        <fullName evidence="13">Nickel/cobalt efflux system</fullName>
    </recommendedName>
</protein>
<keyword evidence="8 13" id="KW-1133">Transmembrane helix</keyword>
<keyword evidence="7 13" id="KW-0812">Transmembrane</keyword>
<evidence type="ECO:0000256" key="5">
    <source>
        <dbReference type="ARBA" id="ARBA00022475"/>
    </source>
</evidence>
<evidence type="ECO:0000256" key="12">
    <source>
        <dbReference type="ARBA" id="ARBA00023285"/>
    </source>
</evidence>
<keyword evidence="3" id="KW-0171">Cobalt transport</keyword>
<feature type="chain" id="PRO_5032836081" description="Nickel/cobalt efflux system" evidence="14">
    <location>
        <begin position="26"/>
        <end position="340"/>
    </location>
</feature>
<name>A0A839AEI2_9HYPH</name>
<evidence type="ECO:0000256" key="14">
    <source>
        <dbReference type="SAM" id="SignalP"/>
    </source>
</evidence>
<dbReference type="GO" id="GO:0032025">
    <property type="term" value="P:response to cobalt ion"/>
    <property type="evidence" value="ECO:0007669"/>
    <property type="project" value="TreeGrafter"/>
</dbReference>
<dbReference type="PANTHER" id="PTHR40659:SF1">
    <property type="entry name" value="NICKEL_COBALT EFFLUX SYSTEM RCNA"/>
    <property type="match status" value="1"/>
</dbReference>
<feature type="transmembrane region" description="Helical" evidence="13">
    <location>
        <begin position="76"/>
        <end position="96"/>
    </location>
</feature>
<feature type="transmembrane region" description="Helical" evidence="13">
    <location>
        <begin position="117"/>
        <end position="142"/>
    </location>
</feature>